<dbReference type="InterPro" id="IPR002625">
    <property type="entry name" value="Smr_dom"/>
</dbReference>
<reference evidence="3" key="1">
    <citation type="journal article" date="2019" name="Int. J. Syst. Evol. Microbiol.">
        <title>The Global Catalogue of Microorganisms (GCM) 10K type strain sequencing project: providing services to taxonomists for standard genome sequencing and annotation.</title>
        <authorList>
            <consortium name="The Broad Institute Genomics Platform"/>
            <consortium name="The Broad Institute Genome Sequencing Center for Infectious Disease"/>
            <person name="Wu L."/>
            <person name="Ma J."/>
        </authorList>
    </citation>
    <scope>NUCLEOTIDE SEQUENCE [LARGE SCALE GENOMIC DNA]</scope>
    <source>
        <strain evidence="3">KCTC 52344</strain>
    </source>
</reference>
<comment type="caution">
    <text evidence="2">The sequence shown here is derived from an EMBL/GenBank/DDBJ whole genome shotgun (WGS) entry which is preliminary data.</text>
</comment>
<dbReference type="InterPro" id="IPR018598">
    <property type="entry name" value="DUF2027"/>
</dbReference>
<evidence type="ECO:0000313" key="3">
    <source>
        <dbReference type="Proteomes" id="UP001597510"/>
    </source>
</evidence>
<dbReference type="Gene3D" id="3.30.1370.110">
    <property type="match status" value="1"/>
</dbReference>
<dbReference type="Proteomes" id="UP001597510">
    <property type="component" value="Unassembled WGS sequence"/>
</dbReference>
<proteinExistence type="predicted"/>
<dbReference type="Pfam" id="PF09640">
    <property type="entry name" value="DUF2027"/>
    <property type="match status" value="1"/>
</dbReference>
<dbReference type="SUPFAM" id="SSF158949">
    <property type="entry name" value="Smr-associated domain-like"/>
    <property type="match status" value="1"/>
</dbReference>
<evidence type="ECO:0000313" key="2">
    <source>
        <dbReference type="EMBL" id="MFD2520656.1"/>
    </source>
</evidence>
<name>A0ABW5J760_9BACT</name>
<accession>A0ABW5J760</accession>
<keyword evidence="3" id="KW-1185">Reference proteome</keyword>
<dbReference type="InterPro" id="IPR036063">
    <property type="entry name" value="Smr_dom_sf"/>
</dbReference>
<dbReference type="RefSeq" id="WP_340239923.1">
    <property type="nucleotide sequence ID" value="NZ_JBBEWC010000016.1"/>
</dbReference>
<dbReference type="EMBL" id="JBHULC010000007">
    <property type="protein sequence ID" value="MFD2520656.1"/>
    <property type="molecule type" value="Genomic_DNA"/>
</dbReference>
<sequence>MNIGDKVRLIHSKEEGIITRFLKDNVVEVEIEAGFKLPVLRRELAVVSTNEKQFFKPVQTVPTQDIAKQKEVKPVIKADKGVFLAFLPINDKLVSIYLVNNSDWNFPFSLTLNTDRIHVGLLGGVLKAKSAQKSNLDLAIKDVEEWGSFTFQAFYYNDGPFDERTPLSKKMRVRASTWANYRKKAPILDKEAYLYQLDSDEIEAAHEKAKEDEKKLVIDVNKLKEGMMEKKPVEVLPKNYEKPSHIVDLHIEELTKNHYSMNNAEMLELQMNTFLSKFEQAIASGMDEITFIHGVGNGVLRQEIQRRLSGHKNVAWFEDAQKEKFGYGATRIKIK</sequence>
<organism evidence="2 3">
    <name type="scientific">Emticicia soli</name>
    <dbReference type="NCBI Taxonomy" id="2027878"/>
    <lineage>
        <taxon>Bacteria</taxon>
        <taxon>Pseudomonadati</taxon>
        <taxon>Bacteroidota</taxon>
        <taxon>Cytophagia</taxon>
        <taxon>Cytophagales</taxon>
        <taxon>Leadbetterellaceae</taxon>
        <taxon>Emticicia</taxon>
    </lineage>
</organism>
<dbReference type="InterPro" id="IPR036781">
    <property type="entry name" value="Smr_assoc-like_sf"/>
</dbReference>
<dbReference type="PROSITE" id="PS50828">
    <property type="entry name" value="SMR"/>
    <property type="match status" value="1"/>
</dbReference>
<protein>
    <submittedName>
        <fullName evidence="2">Smr/MutS family protein</fullName>
    </submittedName>
</protein>
<gene>
    <name evidence="2" type="ORF">ACFSR2_07175</name>
</gene>
<evidence type="ECO:0000259" key="1">
    <source>
        <dbReference type="PROSITE" id="PS50828"/>
    </source>
</evidence>
<dbReference type="Pfam" id="PF01713">
    <property type="entry name" value="Smr"/>
    <property type="match status" value="1"/>
</dbReference>
<feature type="domain" description="Smr" evidence="1">
    <location>
        <begin position="285"/>
        <end position="335"/>
    </location>
</feature>
<dbReference type="Gene3D" id="2.60.40.1600">
    <property type="entry name" value="Smr-associated-like"/>
    <property type="match status" value="1"/>
</dbReference>